<reference evidence="13" key="1">
    <citation type="submission" date="2025-08" db="UniProtKB">
        <authorList>
            <consortium name="RefSeq"/>
        </authorList>
    </citation>
    <scope>IDENTIFICATION</scope>
    <source>
        <tissue evidence="13">Whole larvae</tissue>
    </source>
</reference>
<evidence type="ECO:0000256" key="1">
    <source>
        <dbReference type="ARBA" id="ARBA00003195"/>
    </source>
</evidence>
<keyword evidence="9" id="KW-0249">Electron transport</keyword>
<dbReference type="GO" id="GO:0005743">
    <property type="term" value="C:mitochondrial inner membrane"/>
    <property type="evidence" value="ECO:0007669"/>
    <property type="project" value="UniProtKB-SubCell"/>
</dbReference>
<evidence type="ECO:0000256" key="3">
    <source>
        <dbReference type="ARBA" id="ARBA00005923"/>
    </source>
</evidence>
<keyword evidence="12" id="KW-1185">Reference proteome</keyword>
<keyword evidence="11" id="KW-0472">Membrane</keyword>
<dbReference type="GO" id="GO:0032981">
    <property type="term" value="P:mitochondrial respiratory chain complex I assembly"/>
    <property type="evidence" value="ECO:0007669"/>
    <property type="project" value="TreeGrafter"/>
</dbReference>
<keyword evidence="10" id="KW-0496">Mitochondrion</keyword>
<keyword evidence="7" id="KW-0999">Mitochondrion inner membrane</keyword>
<dbReference type="InterPro" id="IPR026627">
    <property type="entry name" value="NDUFB2_animal"/>
</dbReference>
<organism evidence="12 13">
    <name type="scientific">Galleria mellonella</name>
    <name type="common">Greater wax moth</name>
    <dbReference type="NCBI Taxonomy" id="7137"/>
    <lineage>
        <taxon>Eukaryota</taxon>
        <taxon>Metazoa</taxon>
        <taxon>Ecdysozoa</taxon>
        <taxon>Arthropoda</taxon>
        <taxon>Hexapoda</taxon>
        <taxon>Insecta</taxon>
        <taxon>Pterygota</taxon>
        <taxon>Neoptera</taxon>
        <taxon>Endopterygota</taxon>
        <taxon>Lepidoptera</taxon>
        <taxon>Glossata</taxon>
        <taxon>Ditrysia</taxon>
        <taxon>Pyraloidea</taxon>
        <taxon>Pyralidae</taxon>
        <taxon>Galleriinae</taxon>
        <taxon>Galleria</taxon>
    </lineage>
</organism>
<evidence type="ECO:0000256" key="7">
    <source>
        <dbReference type="ARBA" id="ARBA00022792"/>
    </source>
</evidence>
<sequence>MLARTLVSRAVLIQSLKNVGEIMKHSRRNAGHGVWTYRVPPPMPSKKTVMLANGLGGLCWFWILYHLATEPEHVFGEFTYVDPSTWTDEELGIPPDSVGPLKN</sequence>
<keyword evidence="8" id="KW-0809">Transit peptide</keyword>
<dbReference type="GO" id="GO:0045271">
    <property type="term" value="C:respiratory chain complex I"/>
    <property type="evidence" value="ECO:0007669"/>
    <property type="project" value="InterPro"/>
</dbReference>
<comment type="subcellular location">
    <subcellularLocation>
        <location evidence="2">Mitochondrion inner membrane</location>
        <topology evidence="2">Peripheral membrane protein</topology>
        <orientation evidence="2">Matrix side</orientation>
    </subcellularLocation>
</comment>
<evidence type="ECO:0000256" key="8">
    <source>
        <dbReference type="ARBA" id="ARBA00022946"/>
    </source>
</evidence>
<keyword evidence="6" id="KW-0679">Respiratory chain</keyword>
<dbReference type="Proteomes" id="UP001652740">
    <property type="component" value="Unplaced"/>
</dbReference>
<dbReference type="PANTHER" id="PTHR15223">
    <property type="entry name" value="NADH-UBIQUINONE OXIDOREDUCTASE AGGG SUBUNIT"/>
    <property type="match status" value="1"/>
</dbReference>
<proteinExistence type="inferred from homology"/>
<comment type="similarity">
    <text evidence="3">Belongs to the complex I NDUFB2 subunit family.</text>
</comment>
<dbReference type="PANTHER" id="PTHR15223:SF1">
    <property type="entry name" value="NADH DEHYDROGENASE [UBIQUINONE] 1 BETA SUBCOMPLEX SUBUNIT 2, MITOCHONDRIAL"/>
    <property type="match status" value="1"/>
</dbReference>
<evidence type="ECO:0000256" key="9">
    <source>
        <dbReference type="ARBA" id="ARBA00022982"/>
    </source>
</evidence>
<comment type="subunit">
    <text evidence="4">Complex I is composed of 45 different subunits.</text>
</comment>
<accession>A0A6J1WLA5</accession>
<dbReference type="KEGG" id="gmw:113515569"/>
<evidence type="ECO:0000256" key="5">
    <source>
        <dbReference type="ARBA" id="ARBA00022448"/>
    </source>
</evidence>
<dbReference type="GeneID" id="113515569"/>
<dbReference type="Pfam" id="PF14813">
    <property type="entry name" value="NADH_B2"/>
    <property type="match status" value="1"/>
</dbReference>
<evidence type="ECO:0000256" key="10">
    <source>
        <dbReference type="ARBA" id="ARBA00023128"/>
    </source>
</evidence>
<keyword evidence="5" id="KW-0813">Transport</keyword>
<comment type="function">
    <text evidence="1">Accessory subunit of the mitochondrial membrane respiratory chain NADH dehydrogenase (Complex I), that is believed not to be involved in catalysis. Complex I functions in the transfer of electrons from NADH to the respiratory chain. The immediate electron acceptor for the enzyme is believed to be ubiquinone.</text>
</comment>
<dbReference type="FunCoup" id="A0A6J1WLA5">
    <property type="interactions" value="114"/>
</dbReference>
<evidence type="ECO:0000256" key="11">
    <source>
        <dbReference type="ARBA" id="ARBA00023136"/>
    </source>
</evidence>
<dbReference type="InParanoid" id="A0A6J1WLA5"/>
<evidence type="ECO:0000313" key="12">
    <source>
        <dbReference type="Proteomes" id="UP001652740"/>
    </source>
</evidence>
<evidence type="ECO:0000256" key="4">
    <source>
        <dbReference type="ARBA" id="ARBA00011533"/>
    </source>
</evidence>
<dbReference type="RefSeq" id="XP_026755629.1">
    <property type="nucleotide sequence ID" value="XM_026899828.3"/>
</dbReference>
<protein>
    <submittedName>
        <fullName evidence="13">NADH dehydrogenase [ubiquinone] 1 beta subcomplex subunit 2, mitochondrial-like</fullName>
    </submittedName>
</protein>
<name>A0A6J1WLA5_GALME</name>
<dbReference type="AlphaFoldDB" id="A0A6J1WLA5"/>
<evidence type="ECO:0000313" key="13">
    <source>
        <dbReference type="RefSeq" id="XP_026755629.1"/>
    </source>
</evidence>
<gene>
    <name evidence="13" type="primary">LOC113515569</name>
</gene>
<dbReference type="OrthoDB" id="6241903at2759"/>
<evidence type="ECO:0000256" key="6">
    <source>
        <dbReference type="ARBA" id="ARBA00022660"/>
    </source>
</evidence>
<evidence type="ECO:0000256" key="2">
    <source>
        <dbReference type="ARBA" id="ARBA00004443"/>
    </source>
</evidence>